<protein>
    <submittedName>
        <fullName evidence="3">Cytochrome b561</fullName>
    </submittedName>
</protein>
<dbReference type="Pfam" id="PF09335">
    <property type="entry name" value="VTT_dom"/>
    <property type="match status" value="1"/>
</dbReference>
<feature type="transmembrane region" description="Helical" evidence="1">
    <location>
        <begin position="39"/>
        <end position="56"/>
    </location>
</feature>
<keyword evidence="1" id="KW-0812">Transmembrane</keyword>
<gene>
    <name evidence="3" type="ORF">SSA02_17570</name>
</gene>
<accession>A0A511BSL1</accession>
<keyword evidence="1" id="KW-1133">Transmembrane helix</keyword>
<proteinExistence type="predicted"/>
<dbReference type="InterPro" id="IPR032816">
    <property type="entry name" value="VTT_dom"/>
</dbReference>
<feature type="transmembrane region" description="Helical" evidence="1">
    <location>
        <begin position="192"/>
        <end position="212"/>
    </location>
</feature>
<dbReference type="AlphaFoldDB" id="A0A511BSL1"/>
<feature type="transmembrane region" description="Helical" evidence="1">
    <location>
        <begin position="76"/>
        <end position="104"/>
    </location>
</feature>
<reference evidence="3 4" key="1">
    <citation type="submission" date="2019-07" db="EMBL/GenBank/DDBJ databases">
        <title>Whole genome shotgun sequence of Swaminathania salitolerans NBRC 104436.</title>
        <authorList>
            <person name="Hosoyama A."/>
            <person name="Uohara A."/>
            <person name="Ohji S."/>
            <person name="Ichikawa N."/>
        </authorList>
    </citation>
    <scope>NUCLEOTIDE SEQUENCE [LARGE SCALE GENOMIC DNA]</scope>
    <source>
        <strain evidence="3 4">NBRC 104436</strain>
    </source>
</reference>
<comment type="caution">
    <text evidence="3">The sequence shown here is derived from an EMBL/GenBank/DDBJ whole genome shotgun (WGS) entry which is preliminary data.</text>
</comment>
<dbReference type="Proteomes" id="UP000321405">
    <property type="component" value="Unassembled WGS sequence"/>
</dbReference>
<name>A0A511BSL1_9PROT</name>
<sequence>MAFVYRGVRLSRRSSISEIRQVFQPLYRRTLALAASRHAGWWLFGIAFAEASFFPVPVDLLLIPMVLAQREHAFRLATICTAGSVAGALFGWIIGAFLLMHVALPIVQFYHAEHSLAVLQEKFRHYGVMIILLKGLTPIPFKIVTLAAGASHFPILPFLGACLVTRAARFFLVAGLLRLYGASIRDFLERRLTLVMTGFLFLVIAGILALRYL</sequence>
<dbReference type="InterPro" id="IPR051311">
    <property type="entry name" value="DedA_domain"/>
</dbReference>
<dbReference type="PANTHER" id="PTHR42709">
    <property type="entry name" value="ALKALINE PHOSPHATASE LIKE PROTEIN"/>
    <property type="match status" value="1"/>
</dbReference>
<evidence type="ECO:0000256" key="1">
    <source>
        <dbReference type="SAM" id="Phobius"/>
    </source>
</evidence>
<keyword evidence="1" id="KW-0472">Membrane</keyword>
<evidence type="ECO:0000313" key="3">
    <source>
        <dbReference type="EMBL" id="GEL02594.1"/>
    </source>
</evidence>
<feature type="domain" description="VTT" evidence="2">
    <location>
        <begin position="74"/>
        <end position="176"/>
    </location>
</feature>
<evidence type="ECO:0000259" key="2">
    <source>
        <dbReference type="Pfam" id="PF09335"/>
    </source>
</evidence>
<organism evidence="3 4">
    <name type="scientific">Swaminathania salitolerans</name>
    <dbReference type="NCBI Taxonomy" id="182838"/>
    <lineage>
        <taxon>Bacteria</taxon>
        <taxon>Pseudomonadati</taxon>
        <taxon>Pseudomonadota</taxon>
        <taxon>Alphaproteobacteria</taxon>
        <taxon>Acetobacterales</taxon>
        <taxon>Acetobacteraceae</taxon>
        <taxon>Swaminathania</taxon>
    </lineage>
</organism>
<feature type="transmembrane region" description="Helical" evidence="1">
    <location>
        <begin position="125"/>
        <end position="149"/>
    </location>
</feature>
<dbReference type="GO" id="GO:0005886">
    <property type="term" value="C:plasma membrane"/>
    <property type="evidence" value="ECO:0007669"/>
    <property type="project" value="TreeGrafter"/>
</dbReference>
<dbReference type="PANTHER" id="PTHR42709:SF11">
    <property type="entry name" value="DEDA FAMILY PROTEIN"/>
    <property type="match status" value="1"/>
</dbReference>
<evidence type="ECO:0000313" key="4">
    <source>
        <dbReference type="Proteomes" id="UP000321405"/>
    </source>
</evidence>
<feature type="transmembrane region" description="Helical" evidence="1">
    <location>
        <begin position="155"/>
        <end position="180"/>
    </location>
</feature>
<keyword evidence="4" id="KW-1185">Reference proteome</keyword>
<dbReference type="EMBL" id="BJVC01000003">
    <property type="protein sequence ID" value="GEL02594.1"/>
    <property type="molecule type" value="Genomic_DNA"/>
</dbReference>